<dbReference type="EMBL" id="OZ037949">
    <property type="protein sequence ID" value="CAL1712004.1"/>
    <property type="molecule type" value="Genomic_DNA"/>
</dbReference>
<evidence type="ECO:0000313" key="2">
    <source>
        <dbReference type="Proteomes" id="UP001497453"/>
    </source>
</evidence>
<accession>A0ABP1DYB7</accession>
<organism evidence="1 2">
    <name type="scientific">Somion occarium</name>
    <dbReference type="NCBI Taxonomy" id="3059160"/>
    <lineage>
        <taxon>Eukaryota</taxon>
        <taxon>Fungi</taxon>
        <taxon>Dikarya</taxon>
        <taxon>Basidiomycota</taxon>
        <taxon>Agaricomycotina</taxon>
        <taxon>Agaricomycetes</taxon>
        <taxon>Polyporales</taxon>
        <taxon>Cerrenaceae</taxon>
        <taxon>Somion</taxon>
    </lineage>
</organism>
<evidence type="ECO:0000313" key="1">
    <source>
        <dbReference type="EMBL" id="CAL1712004.1"/>
    </source>
</evidence>
<name>A0ABP1DYB7_9APHY</name>
<dbReference type="Proteomes" id="UP001497453">
    <property type="component" value="Chromosome 6"/>
</dbReference>
<reference evidence="2" key="1">
    <citation type="submission" date="2024-04" db="EMBL/GenBank/DDBJ databases">
        <authorList>
            <person name="Shaw F."/>
            <person name="Minotto A."/>
        </authorList>
    </citation>
    <scope>NUCLEOTIDE SEQUENCE [LARGE SCALE GENOMIC DNA]</scope>
</reference>
<protein>
    <submittedName>
        <fullName evidence="1">Uncharacterized protein</fullName>
    </submittedName>
</protein>
<proteinExistence type="predicted"/>
<keyword evidence="2" id="KW-1185">Reference proteome</keyword>
<sequence>MAPSSKIRHRFQNSLDMVAARCVSYVDLTQPSGTDNAWSIVDSPTLGRAGNMDSPTLGKLGMIDSPTLGDTDMIDSPILGRMSSIARRLEWISAEPSPVLPMIEIDETPIGVKTVKVEPLHIHKKANVTPIDVKKIRRRGFTTGVQLVLPPSPLPPPRSPLGLPPFTATTPQTALTFTAEWDLTQSSFVFTPFQTSYPPSATSPFMVVSPVPDDIGVDAMSVTDVHTTEIAQPDSPTSSISSSPCSEIFDTDFIYHSRKMSSSTAPSSAAPLSAKPESSSTSLTKELTIHLFEEELNRSIPPASRDTEFDKGLYEDIDEDLLMAPMDVFERLLWESTVESEARVAQYVPEEIIVKPARLSYGDRIDPNVPRHPSQENIPLTVETSLPPLRDRRINVPSPRGPRPRRKRNFSEDFVGGVFKH</sequence>
<gene>
    <name evidence="1" type="ORF">GFSPODELE1_LOCUS8612</name>
</gene>